<dbReference type="PANTHER" id="PTHR34595">
    <property type="entry name" value="BLR5612 PROTEIN"/>
    <property type="match status" value="1"/>
</dbReference>
<dbReference type="PANTHER" id="PTHR34595:SF7">
    <property type="entry name" value="SLL1039 PROTEIN"/>
    <property type="match status" value="1"/>
</dbReference>
<dbReference type="RefSeq" id="WP_169602997.1">
    <property type="nucleotide sequence ID" value="NZ_CP046565.1"/>
</dbReference>
<reference evidence="3" key="1">
    <citation type="submission" date="2019-12" db="EMBL/GenBank/DDBJ databases">
        <authorList>
            <person name="Awala S.I."/>
            <person name="Rhee S.K."/>
        </authorList>
    </citation>
    <scope>NUCLEOTIDE SEQUENCE [LARGE SCALE GENOMIC DNA]</scope>
    <source>
        <strain evidence="3">IM1</strain>
    </source>
</reference>
<evidence type="ECO:0000313" key="3">
    <source>
        <dbReference type="Proteomes" id="UP000503004"/>
    </source>
</evidence>
<dbReference type="Proteomes" id="UP000503004">
    <property type="component" value="Chromosome"/>
</dbReference>
<accession>A0A858Q7C2</accession>
<dbReference type="KEGG" id="metu:GNH96_06860"/>
<proteinExistence type="predicted"/>
<dbReference type="InterPro" id="IPR051680">
    <property type="entry name" value="ATP-dep_Glu-Cys_Ligase-2"/>
</dbReference>
<gene>
    <name evidence="2" type="ORF">GNH96_06860</name>
</gene>
<dbReference type="EMBL" id="CP046565">
    <property type="protein sequence ID" value="QJD29713.1"/>
    <property type="molecule type" value="Genomic_DNA"/>
</dbReference>
<evidence type="ECO:0000313" key="2">
    <source>
        <dbReference type="EMBL" id="QJD29713.1"/>
    </source>
</evidence>
<protein>
    <submittedName>
        <fullName evidence="2">Alpha-E domain-containing protein</fullName>
    </submittedName>
</protein>
<dbReference type="AlphaFoldDB" id="A0A858Q7C2"/>
<sequence>MAMLSRVAESLYWMSRYLERAENTARMINANANMMLDLPKDIRPSWNSLLTITDSETVFKALYPVPAESQITRFLISDARNPGSIISSLRAARENARSIRDILQREGWEQINELYLKATARVPDSESPKRRFAYLDEIILSVQGVAGLIAGTMSHDEAYEFVRLGCDLERADMTTRILDVRWGDLSPDAKESLKPFENLLWMSVLKSMTAYHMYRRHCQTAVGRDSVVKFLMEDTLFPRSCHYCLRDMQDALDHLPQGGRVRDKLAEAIGLLQDEESRRHAELHRFIDDLQIKLGEIHDTLCGCYFDGDKLSSQQMQRACCDT</sequence>
<name>A0A858Q7C2_9GAMM</name>
<feature type="domain" description="DUF403" evidence="1">
    <location>
        <begin position="3"/>
        <end position="306"/>
    </location>
</feature>
<evidence type="ECO:0000259" key="1">
    <source>
        <dbReference type="Pfam" id="PF04168"/>
    </source>
</evidence>
<organism evidence="2 3">
    <name type="scientific">Methylococcus geothermalis</name>
    <dbReference type="NCBI Taxonomy" id="2681310"/>
    <lineage>
        <taxon>Bacteria</taxon>
        <taxon>Pseudomonadati</taxon>
        <taxon>Pseudomonadota</taxon>
        <taxon>Gammaproteobacteria</taxon>
        <taxon>Methylococcales</taxon>
        <taxon>Methylococcaceae</taxon>
        <taxon>Methylococcus</taxon>
    </lineage>
</organism>
<dbReference type="Pfam" id="PF04168">
    <property type="entry name" value="Alpha-E"/>
    <property type="match status" value="1"/>
</dbReference>
<keyword evidence="3" id="KW-1185">Reference proteome</keyword>
<dbReference type="InterPro" id="IPR007296">
    <property type="entry name" value="DUF403"/>
</dbReference>